<protein>
    <submittedName>
        <fullName evidence="1">Uncharacterized protein</fullName>
    </submittedName>
</protein>
<dbReference type="PATRIC" id="fig|748727.19.peg.2236"/>
<accession>D8GQ29</accession>
<evidence type="ECO:0000313" key="2">
    <source>
        <dbReference type="EMBL" id="OAA84204.1"/>
    </source>
</evidence>
<dbReference type="RefSeq" id="WP_013239709.1">
    <property type="nucleotide sequence ID" value="NC_014328.1"/>
</dbReference>
<gene>
    <name evidence="1" type="ordered locus">CLJU_c30720</name>
    <name evidence="2" type="ORF">WX45_01840</name>
</gene>
<keyword evidence="4" id="KW-1185">Reference proteome</keyword>
<reference evidence="2 4" key="3">
    <citation type="journal article" date="2016" name="Biotechnol. Bioeng.">
        <title>Traits of selected Clostridium strains for syngas fermentation to ethanol.</title>
        <authorList>
            <person name="Martin M.E."/>
            <person name="Richter H."/>
            <person name="Saha S."/>
            <person name="Angenent L.T."/>
        </authorList>
    </citation>
    <scope>NUCLEOTIDE SEQUENCE [LARGE SCALE GENOMIC DNA]</scope>
    <source>
        <strain evidence="2 4">PETC</strain>
    </source>
</reference>
<proteinExistence type="predicted"/>
<dbReference type="eggNOG" id="ENOG502Z9G9">
    <property type="taxonomic scope" value="Bacteria"/>
</dbReference>
<reference evidence="1 3" key="2">
    <citation type="journal article" date="2010" name="Proc. Natl. Acad. Sci. U.S.A.">
        <title>Clostridium ljungdahlii represents a microbial production platform based on syngas.</title>
        <authorList>
            <person name="Kopke M."/>
            <person name="Held C."/>
            <person name="Hujer S."/>
            <person name="Liesegang H."/>
            <person name="Wiezer A."/>
            <person name="Wollherr A."/>
            <person name="Ehrenreich A."/>
            <person name="Liebl W."/>
            <person name="Gottschalk G."/>
            <person name="Durre P."/>
        </authorList>
    </citation>
    <scope>NUCLEOTIDE SEQUENCE [LARGE SCALE GENOMIC DNA]</scope>
    <source>
        <strain evidence="3">ATCC 55383 / DSM 13528 / PETC</strain>
        <strain evidence="1">DSM 13528</strain>
    </source>
</reference>
<dbReference type="Proteomes" id="UP000077020">
    <property type="component" value="Unassembled WGS sequence"/>
</dbReference>
<sequence length="220" mass="26217">MEYRIIIFLYSYWLVLIKDDKLSIEYMSQGRMKGKIMKIENLKVYDLEESIKASKYPMAVDTDKCNSDITNTVKSLAKSPKGEAHDQFLSGIRVAFDLTFTNKAWVELERYRFITFVSSQSTMHRISKFDLSKQYNEYVDKRIIDIIEELKDTYNKTQDKEDYLKLLYSNPAGFELTARLTTNYRCLKGVYSQRRNHRLPEWREFCKWIETLPYAKELII</sequence>
<reference evidence="1" key="1">
    <citation type="submission" date="2009-07" db="EMBL/GenBank/DDBJ databases">
        <authorList>
            <person name="Koepke M."/>
            <person name="Hujer S."/>
            <person name="Held C."/>
            <person name="Wiezer A."/>
            <person name="Liesegang H."/>
            <person name="Ehrenreich A."/>
            <person name="Gottschalk G."/>
            <person name="Duerre P."/>
        </authorList>
    </citation>
    <scope>NUCLEOTIDE SEQUENCE</scope>
    <source>
        <strain evidence="1">DSM 13528</strain>
    </source>
</reference>
<dbReference type="AlphaFoldDB" id="D8GQ29"/>
<dbReference type="HOGENOM" id="CLU_060719_0_0_9"/>
<dbReference type="STRING" id="748727.CLJU_c30720"/>
<evidence type="ECO:0000313" key="4">
    <source>
        <dbReference type="Proteomes" id="UP000077020"/>
    </source>
</evidence>
<dbReference type="KEGG" id="clj:CLJU_c30720"/>
<evidence type="ECO:0000313" key="3">
    <source>
        <dbReference type="Proteomes" id="UP000001656"/>
    </source>
</evidence>
<dbReference type="EMBL" id="CP001666">
    <property type="protein sequence ID" value="ADK16120.1"/>
    <property type="molecule type" value="Genomic_DNA"/>
</dbReference>
<evidence type="ECO:0000313" key="1">
    <source>
        <dbReference type="EMBL" id="ADK16120.1"/>
    </source>
</evidence>
<name>D8GQ29_CLOLD</name>
<organism evidence="1 3">
    <name type="scientific">Clostridium ljungdahlii (strain ATCC 55383 / DSM 13528 / PETC)</name>
    <dbReference type="NCBI Taxonomy" id="748727"/>
    <lineage>
        <taxon>Bacteria</taxon>
        <taxon>Bacillati</taxon>
        <taxon>Bacillota</taxon>
        <taxon>Clostridia</taxon>
        <taxon>Eubacteriales</taxon>
        <taxon>Clostridiaceae</taxon>
        <taxon>Clostridium</taxon>
    </lineage>
</organism>
<dbReference type="Proteomes" id="UP000001656">
    <property type="component" value="Chromosome"/>
</dbReference>
<dbReference type="EMBL" id="LITS01000027">
    <property type="protein sequence ID" value="OAA84204.1"/>
    <property type="molecule type" value="Genomic_DNA"/>
</dbReference>